<keyword evidence="2" id="KW-0479">Metal-binding</keyword>
<dbReference type="OrthoDB" id="3941538at2759"/>
<dbReference type="InterPro" id="IPR002328">
    <property type="entry name" value="ADH_Zn_CS"/>
</dbReference>
<proteinExistence type="predicted"/>
<dbReference type="InterPro" id="IPR013154">
    <property type="entry name" value="ADH-like_N"/>
</dbReference>
<dbReference type="Proteomes" id="UP000799441">
    <property type="component" value="Unassembled WGS sequence"/>
</dbReference>
<keyword evidence="4" id="KW-0560">Oxidoreductase</keyword>
<dbReference type="AlphaFoldDB" id="A0A9P4QDW5"/>
<dbReference type="GO" id="GO:0008270">
    <property type="term" value="F:zinc ion binding"/>
    <property type="evidence" value="ECO:0007669"/>
    <property type="project" value="InterPro"/>
</dbReference>
<sequence>MSMTQAAWKAEQVIGHGDNAATAQDVTNPALDREKYGDPSEKMKALAWMGKNDVQMIECPKPKILEDRDAILKVTGSTVCGSDLHLLHGSVVELQKGDILGHEFCGIVDSLGAAAQASGKLKVGDRVVASFQIACGDCTYCKQKLSSQCTKTNSNTIENAMYGGRTAGMFGYSHFTGGFAGGQAEYVRVPFGDVNLLKLPDDVPDEKGLYLSDVISTSWNCVVDTGVKEGDIVAIWGAGPIGQMCAEFSFINGASRVILIDSNWRLEYVKNKYPRVETVDFSQLKGQKGGVVGKLKEMCDDLGPHVCLEAVAGEYPKGWTHTIEMAMGLETDTSEILNEMIESARNYGRCGITGVYVGYTNHFNIGSLMERGIRFIGNGQAPVHLYWHDLLERIQKGEIDPLKMVTHRVRIEDLDKVYHKFEKREDGMQKVYVQTRFSAPPCDGSPELTTY</sequence>
<evidence type="ECO:0000259" key="6">
    <source>
        <dbReference type="Pfam" id="PF08240"/>
    </source>
</evidence>
<keyword evidence="3" id="KW-0862">Zinc</keyword>
<dbReference type="GO" id="GO:0016491">
    <property type="term" value="F:oxidoreductase activity"/>
    <property type="evidence" value="ECO:0007669"/>
    <property type="project" value="UniProtKB-KW"/>
</dbReference>
<dbReference type="Pfam" id="PF08240">
    <property type="entry name" value="ADH_N"/>
    <property type="match status" value="1"/>
</dbReference>
<reference evidence="7" key="1">
    <citation type="journal article" date="2020" name="Stud. Mycol.">
        <title>101 Dothideomycetes genomes: a test case for predicting lifestyles and emergence of pathogens.</title>
        <authorList>
            <person name="Haridas S."/>
            <person name="Albert R."/>
            <person name="Binder M."/>
            <person name="Bloem J."/>
            <person name="Labutti K."/>
            <person name="Salamov A."/>
            <person name="Andreopoulos B."/>
            <person name="Baker S."/>
            <person name="Barry K."/>
            <person name="Bills G."/>
            <person name="Bluhm B."/>
            <person name="Cannon C."/>
            <person name="Castanera R."/>
            <person name="Culley D."/>
            <person name="Daum C."/>
            <person name="Ezra D."/>
            <person name="Gonzalez J."/>
            <person name="Henrissat B."/>
            <person name="Kuo A."/>
            <person name="Liang C."/>
            <person name="Lipzen A."/>
            <person name="Lutzoni F."/>
            <person name="Magnuson J."/>
            <person name="Mondo S."/>
            <person name="Nolan M."/>
            <person name="Ohm R."/>
            <person name="Pangilinan J."/>
            <person name="Park H.-J."/>
            <person name="Ramirez L."/>
            <person name="Alfaro M."/>
            <person name="Sun H."/>
            <person name="Tritt A."/>
            <person name="Yoshinaga Y."/>
            <person name="Zwiers L.-H."/>
            <person name="Turgeon B."/>
            <person name="Goodwin S."/>
            <person name="Spatafora J."/>
            <person name="Crous P."/>
            <person name="Grigoriev I."/>
        </authorList>
    </citation>
    <scope>NUCLEOTIDE SEQUENCE</scope>
    <source>
        <strain evidence="7">CBS 116435</strain>
    </source>
</reference>
<feature type="domain" description="Alcohol dehydrogenase-like N-terminal" evidence="6">
    <location>
        <begin position="67"/>
        <end position="200"/>
    </location>
</feature>
<dbReference type="SUPFAM" id="SSF51735">
    <property type="entry name" value="NAD(P)-binding Rossmann-fold domains"/>
    <property type="match status" value="1"/>
</dbReference>
<name>A0A9P4QDW5_9PEZI</name>
<comment type="caution">
    <text evidence="7">The sequence shown here is derived from an EMBL/GenBank/DDBJ whole genome shotgun (WGS) entry which is preliminary data.</text>
</comment>
<evidence type="ECO:0000256" key="1">
    <source>
        <dbReference type="ARBA" id="ARBA00001947"/>
    </source>
</evidence>
<dbReference type="CDD" id="cd08283">
    <property type="entry name" value="FDH_like_1"/>
    <property type="match status" value="1"/>
</dbReference>
<dbReference type="InterPro" id="IPR036291">
    <property type="entry name" value="NAD(P)-bd_dom_sf"/>
</dbReference>
<feature type="region of interest" description="Disordered" evidence="5">
    <location>
        <begin position="19"/>
        <end position="38"/>
    </location>
</feature>
<comment type="cofactor">
    <cofactor evidence="1">
        <name>Zn(2+)</name>
        <dbReference type="ChEBI" id="CHEBI:29105"/>
    </cofactor>
</comment>
<dbReference type="InterPro" id="IPR011032">
    <property type="entry name" value="GroES-like_sf"/>
</dbReference>
<dbReference type="Gene3D" id="3.40.50.720">
    <property type="entry name" value="NAD(P)-binding Rossmann-like Domain"/>
    <property type="match status" value="1"/>
</dbReference>
<protein>
    <submittedName>
        <fullName evidence="7">GroES-like protein</fullName>
    </submittedName>
</protein>
<accession>A0A9P4QDW5</accession>
<evidence type="ECO:0000313" key="7">
    <source>
        <dbReference type="EMBL" id="KAF2723156.1"/>
    </source>
</evidence>
<dbReference type="PANTHER" id="PTHR42813">
    <property type="entry name" value="ZINC-TYPE ALCOHOL DEHYDROGENASE-LIKE"/>
    <property type="match status" value="1"/>
</dbReference>
<evidence type="ECO:0000256" key="4">
    <source>
        <dbReference type="ARBA" id="ARBA00023002"/>
    </source>
</evidence>
<keyword evidence="8" id="KW-1185">Reference proteome</keyword>
<dbReference type="PANTHER" id="PTHR42813:SF1">
    <property type="entry name" value="DEHYDROGENASE, PUTATIVE (AFU_ORTHOLOGUE AFUA_5G03930)-RELATED"/>
    <property type="match status" value="1"/>
</dbReference>
<dbReference type="SUPFAM" id="SSF50129">
    <property type="entry name" value="GroES-like"/>
    <property type="match status" value="1"/>
</dbReference>
<dbReference type="Gene3D" id="3.90.180.10">
    <property type="entry name" value="Medium-chain alcohol dehydrogenases, catalytic domain"/>
    <property type="match status" value="1"/>
</dbReference>
<evidence type="ECO:0000256" key="5">
    <source>
        <dbReference type="SAM" id="MobiDB-lite"/>
    </source>
</evidence>
<evidence type="ECO:0000256" key="3">
    <source>
        <dbReference type="ARBA" id="ARBA00022833"/>
    </source>
</evidence>
<gene>
    <name evidence="7" type="ORF">K431DRAFT_220453</name>
</gene>
<evidence type="ECO:0000313" key="8">
    <source>
        <dbReference type="Proteomes" id="UP000799441"/>
    </source>
</evidence>
<evidence type="ECO:0000256" key="2">
    <source>
        <dbReference type="ARBA" id="ARBA00022723"/>
    </source>
</evidence>
<dbReference type="EMBL" id="MU003778">
    <property type="protein sequence ID" value="KAF2723156.1"/>
    <property type="molecule type" value="Genomic_DNA"/>
</dbReference>
<organism evidence="7 8">
    <name type="scientific">Polychaeton citri CBS 116435</name>
    <dbReference type="NCBI Taxonomy" id="1314669"/>
    <lineage>
        <taxon>Eukaryota</taxon>
        <taxon>Fungi</taxon>
        <taxon>Dikarya</taxon>
        <taxon>Ascomycota</taxon>
        <taxon>Pezizomycotina</taxon>
        <taxon>Dothideomycetes</taxon>
        <taxon>Dothideomycetidae</taxon>
        <taxon>Capnodiales</taxon>
        <taxon>Capnodiaceae</taxon>
        <taxon>Polychaeton</taxon>
    </lineage>
</organism>
<dbReference type="PROSITE" id="PS00059">
    <property type="entry name" value="ADH_ZINC"/>
    <property type="match status" value="1"/>
</dbReference>